<feature type="region of interest" description="Disordered" evidence="1">
    <location>
        <begin position="247"/>
        <end position="348"/>
    </location>
</feature>
<feature type="compositionally biased region" description="Basic and acidic residues" evidence="1">
    <location>
        <begin position="324"/>
        <end position="334"/>
    </location>
</feature>
<keyword evidence="2" id="KW-0472">Membrane</keyword>
<dbReference type="EMBL" id="JAYKXP010000373">
    <property type="protein sequence ID" value="KAK7014109.1"/>
    <property type="molecule type" value="Genomic_DNA"/>
</dbReference>
<evidence type="ECO:0000313" key="4">
    <source>
        <dbReference type="Proteomes" id="UP001383192"/>
    </source>
</evidence>
<dbReference type="Proteomes" id="UP001383192">
    <property type="component" value="Unassembled WGS sequence"/>
</dbReference>
<evidence type="ECO:0000256" key="1">
    <source>
        <dbReference type="SAM" id="MobiDB-lite"/>
    </source>
</evidence>
<sequence length="427" mass="47586">MDDGSVRFTVTSAETQDLQGIGLRYALDPPEEWMTLEGSWLAQAHSVFSQLGIHEDDWEDYAILTGFILRLECTSPHQATNISPNVYLFIRPVPRPSDDEAIRRSWVQNEKYFWSFDPLGQAMVPELVRAHLGLPSFTSWIDSWDTIWSRGHYAVIQKLHISEGFDLATTDFVLSLGLPILDVIGDESRFEDLDNLGSDTLSLAGNNLVPRGESSTRASMPFSAKKPRMAVRTLQSTRTRPRLQLRARKLTIKSPGKPRILEKRMNRRRDAQAVTSNRGATSIGQRSKDHRKALEHHSTSASSLGTSRPGINLEKPSSESLPLVEDHPTVDVKTSESPGSMPGRRHEPLRDHTCEAKIFGKEGACTVRAETLVQTIDYGAGKCDLDVPGSYPTATSESIGAFGFDHERLIERLLILLLSLLVAILFM</sequence>
<evidence type="ECO:0000256" key="2">
    <source>
        <dbReference type="SAM" id="Phobius"/>
    </source>
</evidence>
<keyword evidence="2" id="KW-1133">Transmembrane helix</keyword>
<feature type="compositionally biased region" description="Basic and acidic residues" evidence="1">
    <location>
        <begin position="259"/>
        <end position="271"/>
    </location>
</feature>
<feature type="compositionally biased region" description="Polar residues" evidence="1">
    <location>
        <begin position="273"/>
        <end position="285"/>
    </location>
</feature>
<gene>
    <name evidence="3" type="ORF">VNI00_019406</name>
</gene>
<accession>A0AAW0AMP6</accession>
<feature type="transmembrane region" description="Helical" evidence="2">
    <location>
        <begin position="409"/>
        <end position="426"/>
    </location>
</feature>
<comment type="caution">
    <text evidence="3">The sequence shown here is derived from an EMBL/GenBank/DDBJ whole genome shotgun (WGS) entry which is preliminary data.</text>
</comment>
<keyword evidence="4" id="KW-1185">Reference proteome</keyword>
<proteinExistence type="predicted"/>
<evidence type="ECO:0000313" key="3">
    <source>
        <dbReference type="EMBL" id="KAK7014109.1"/>
    </source>
</evidence>
<name>A0AAW0AMP6_9AGAR</name>
<feature type="region of interest" description="Disordered" evidence="1">
    <location>
        <begin position="207"/>
        <end position="227"/>
    </location>
</feature>
<keyword evidence="2" id="KW-0812">Transmembrane</keyword>
<evidence type="ECO:0008006" key="5">
    <source>
        <dbReference type="Google" id="ProtNLM"/>
    </source>
</evidence>
<reference evidence="3 4" key="1">
    <citation type="submission" date="2024-01" db="EMBL/GenBank/DDBJ databases">
        <title>A draft genome for a cacao thread blight-causing isolate of Paramarasmius palmivorus.</title>
        <authorList>
            <person name="Baruah I.K."/>
            <person name="Bukari Y."/>
            <person name="Amoako-Attah I."/>
            <person name="Meinhardt L.W."/>
            <person name="Bailey B.A."/>
            <person name="Cohen S.P."/>
        </authorList>
    </citation>
    <scope>NUCLEOTIDE SEQUENCE [LARGE SCALE GENOMIC DNA]</scope>
    <source>
        <strain evidence="3 4">GH-12</strain>
    </source>
</reference>
<protein>
    <recommendedName>
        <fullName evidence="5">Aminotransferase-like plant mobile domain-containing protein</fullName>
    </recommendedName>
</protein>
<organism evidence="3 4">
    <name type="scientific">Paramarasmius palmivorus</name>
    <dbReference type="NCBI Taxonomy" id="297713"/>
    <lineage>
        <taxon>Eukaryota</taxon>
        <taxon>Fungi</taxon>
        <taxon>Dikarya</taxon>
        <taxon>Basidiomycota</taxon>
        <taxon>Agaricomycotina</taxon>
        <taxon>Agaricomycetes</taxon>
        <taxon>Agaricomycetidae</taxon>
        <taxon>Agaricales</taxon>
        <taxon>Marasmiineae</taxon>
        <taxon>Marasmiaceae</taxon>
        <taxon>Paramarasmius</taxon>
    </lineage>
</organism>
<dbReference type="AlphaFoldDB" id="A0AAW0AMP6"/>